<dbReference type="EC" id="2.7.13.3" evidence="3"/>
<dbReference type="Proteomes" id="UP000516957">
    <property type="component" value="Unassembled WGS sequence"/>
</dbReference>
<dbReference type="PANTHER" id="PTHR34220:SF7">
    <property type="entry name" value="SENSOR HISTIDINE KINASE YPDA"/>
    <property type="match status" value="1"/>
</dbReference>
<dbReference type="EMBL" id="JACCBE010000001">
    <property type="protein sequence ID" value="NYD57365.1"/>
    <property type="molecule type" value="Genomic_DNA"/>
</dbReference>
<organism evidence="3 4">
    <name type="scientific">Nocardioides marinisabuli</name>
    <dbReference type="NCBI Taxonomy" id="419476"/>
    <lineage>
        <taxon>Bacteria</taxon>
        <taxon>Bacillati</taxon>
        <taxon>Actinomycetota</taxon>
        <taxon>Actinomycetes</taxon>
        <taxon>Propionibacteriales</taxon>
        <taxon>Nocardioidaceae</taxon>
        <taxon>Nocardioides</taxon>
    </lineage>
</organism>
<dbReference type="InterPro" id="IPR036890">
    <property type="entry name" value="HATPase_C_sf"/>
</dbReference>
<dbReference type="SUPFAM" id="SSF55874">
    <property type="entry name" value="ATPase domain of HSP90 chaperone/DNA topoisomerase II/histidine kinase"/>
    <property type="match status" value="1"/>
</dbReference>
<proteinExistence type="predicted"/>
<gene>
    <name evidence="3" type="ORF">BKA08_001603</name>
</gene>
<evidence type="ECO:0000256" key="1">
    <source>
        <dbReference type="ARBA" id="ARBA00022777"/>
    </source>
</evidence>
<dbReference type="GO" id="GO:0000155">
    <property type="term" value="F:phosphorelay sensor kinase activity"/>
    <property type="evidence" value="ECO:0007669"/>
    <property type="project" value="InterPro"/>
</dbReference>
<dbReference type="InterPro" id="IPR010559">
    <property type="entry name" value="Sig_transdc_His_kin_internal"/>
</dbReference>
<reference evidence="3 4" key="1">
    <citation type="submission" date="2020-07" db="EMBL/GenBank/DDBJ databases">
        <title>Sequencing the genomes of 1000 actinobacteria strains.</title>
        <authorList>
            <person name="Klenk H.-P."/>
        </authorList>
    </citation>
    <scope>NUCLEOTIDE SEQUENCE [LARGE SCALE GENOMIC DNA]</scope>
    <source>
        <strain evidence="3 4">DSM 18965</strain>
    </source>
</reference>
<keyword evidence="1 3" id="KW-0418">Kinase</keyword>
<dbReference type="PANTHER" id="PTHR34220">
    <property type="entry name" value="SENSOR HISTIDINE KINASE YPDA"/>
    <property type="match status" value="1"/>
</dbReference>
<dbReference type="InterPro" id="IPR003594">
    <property type="entry name" value="HATPase_dom"/>
</dbReference>
<dbReference type="SMART" id="SM00387">
    <property type="entry name" value="HATPase_c"/>
    <property type="match status" value="1"/>
</dbReference>
<comment type="caution">
    <text evidence="3">The sequence shown here is derived from an EMBL/GenBank/DDBJ whole genome shotgun (WGS) entry which is preliminary data.</text>
</comment>
<dbReference type="Pfam" id="PF02518">
    <property type="entry name" value="HATPase_c"/>
    <property type="match status" value="1"/>
</dbReference>
<dbReference type="InterPro" id="IPR005467">
    <property type="entry name" value="His_kinase_dom"/>
</dbReference>
<sequence length="377" mass="40613">MARLPRPWRRTHLGSDADRATFRTLHTASLAAPALRAGLTRESAERSIKHLRALLGTPAIALSDTSGLLAWDGAGQHHAAQVPALVAEALARSGTQVVSRRELPCPADKQGGCPVRAAVISPLVVDDRVIGALLVFGPYASAGLVRAADEVARWVSGQLELAELDSSRTRLMEAEVRALRAQISPHFVYNSLGAIASFVRTDPDRARELLLEFADFTRYSFRRHGEYTTLAEELRSVERYLLLEQARFGDRLRVTLSIAPEVLSVAVPFLCIQPLVENAVRHGLESAEGGGHIRIAAIDQGQECVIEVEDDGAGEDPEHIRRVLAGDQSLDSVGLGNVDGRLRAVYGDDHGLVVETAPGAGTKVVVRLPKFAPGVHA</sequence>
<dbReference type="RefSeq" id="WP_179615139.1">
    <property type="nucleotide sequence ID" value="NZ_CP059163.1"/>
</dbReference>
<dbReference type="PROSITE" id="PS50109">
    <property type="entry name" value="HIS_KIN"/>
    <property type="match status" value="1"/>
</dbReference>
<evidence type="ECO:0000259" key="2">
    <source>
        <dbReference type="PROSITE" id="PS50109"/>
    </source>
</evidence>
<accession>A0A7Y9F256</accession>
<evidence type="ECO:0000313" key="4">
    <source>
        <dbReference type="Proteomes" id="UP000516957"/>
    </source>
</evidence>
<evidence type="ECO:0000313" key="3">
    <source>
        <dbReference type="EMBL" id="NYD57365.1"/>
    </source>
</evidence>
<dbReference type="Pfam" id="PF06580">
    <property type="entry name" value="His_kinase"/>
    <property type="match status" value="1"/>
</dbReference>
<feature type="domain" description="Histidine kinase" evidence="2">
    <location>
        <begin position="204"/>
        <end position="372"/>
    </location>
</feature>
<keyword evidence="4" id="KW-1185">Reference proteome</keyword>
<keyword evidence="3" id="KW-0808">Transferase</keyword>
<dbReference type="AlphaFoldDB" id="A0A7Y9F256"/>
<name>A0A7Y9F256_9ACTN</name>
<protein>
    <submittedName>
        <fullName evidence="3">Two-component system LytT family sensor kinase</fullName>
        <ecNumber evidence="3">2.7.13.3</ecNumber>
    </submittedName>
</protein>
<dbReference type="InterPro" id="IPR050640">
    <property type="entry name" value="Bact_2-comp_sensor_kinase"/>
</dbReference>
<dbReference type="GO" id="GO:0016020">
    <property type="term" value="C:membrane"/>
    <property type="evidence" value="ECO:0007669"/>
    <property type="project" value="InterPro"/>
</dbReference>
<dbReference type="Gene3D" id="3.30.565.10">
    <property type="entry name" value="Histidine kinase-like ATPase, C-terminal domain"/>
    <property type="match status" value="1"/>
</dbReference>